<name>A0A914C9Q8_9BILA</name>
<dbReference type="WBParaSite" id="ACRNAN_Path_547.g2076.t1">
    <property type="protein sequence ID" value="ACRNAN_Path_547.g2076.t1"/>
    <property type="gene ID" value="ACRNAN_Path_547.g2076"/>
</dbReference>
<accession>A0A914C9Q8</accession>
<evidence type="ECO:0000313" key="2">
    <source>
        <dbReference type="Proteomes" id="UP000887540"/>
    </source>
</evidence>
<proteinExistence type="predicted"/>
<dbReference type="PROSITE" id="PS50041">
    <property type="entry name" value="C_TYPE_LECTIN_2"/>
    <property type="match status" value="1"/>
</dbReference>
<organism evidence="2 3">
    <name type="scientific">Acrobeloides nanus</name>
    <dbReference type="NCBI Taxonomy" id="290746"/>
    <lineage>
        <taxon>Eukaryota</taxon>
        <taxon>Metazoa</taxon>
        <taxon>Ecdysozoa</taxon>
        <taxon>Nematoda</taxon>
        <taxon>Chromadorea</taxon>
        <taxon>Rhabditida</taxon>
        <taxon>Tylenchina</taxon>
        <taxon>Cephalobomorpha</taxon>
        <taxon>Cephaloboidea</taxon>
        <taxon>Cephalobidae</taxon>
        <taxon>Acrobeloides</taxon>
    </lineage>
</organism>
<dbReference type="Gene3D" id="3.10.100.10">
    <property type="entry name" value="Mannose-Binding Protein A, subunit A"/>
    <property type="match status" value="1"/>
</dbReference>
<dbReference type="Proteomes" id="UP000887540">
    <property type="component" value="Unplaced"/>
</dbReference>
<dbReference type="InterPro" id="IPR016186">
    <property type="entry name" value="C-type_lectin-like/link_sf"/>
</dbReference>
<dbReference type="InterPro" id="IPR001304">
    <property type="entry name" value="C-type_lectin-like"/>
</dbReference>
<feature type="domain" description="C-type lectin" evidence="1">
    <location>
        <begin position="106"/>
        <end position="203"/>
    </location>
</feature>
<reference evidence="3" key="1">
    <citation type="submission" date="2022-11" db="UniProtKB">
        <authorList>
            <consortium name="WormBaseParasite"/>
        </authorList>
    </citation>
    <scope>IDENTIFICATION</scope>
</reference>
<sequence>MDFYETGALITVNFNTADQTLTNFLQNITHNDIVNASMYNLTASSNTLTKDLEWTLLQANCYCSDFSGTNVIYFDPTNNRYTRYAECITLSAWEGQGHPNDTIDMCSWSQHHKAIPAFVLSAEKTNFIQKSLYPLTSLVGYPYYIGLHANQQGQWTWYDYNKSEFPLSSYTNWSPGYPNGTAGCAVIDSNDKSTLVWKNYGCNTEETGLGAVLCQVQACDPSSVACCSSCNAPGGGYKKEKLVKSKGKNRYIRNMKMINGKPVRID</sequence>
<dbReference type="AlphaFoldDB" id="A0A914C9Q8"/>
<evidence type="ECO:0000313" key="3">
    <source>
        <dbReference type="WBParaSite" id="ACRNAN_Path_547.g2076.t1"/>
    </source>
</evidence>
<dbReference type="InterPro" id="IPR016187">
    <property type="entry name" value="CTDL_fold"/>
</dbReference>
<dbReference type="SMART" id="SM00034">
    <property type="entry name" value="CLECT"/>
    <property type="match status" value="1"/>
</dbReference>
<keyword evidence="2" id="KW-1185">Reference proteome</keyword>
<evidence type="ECO:0000259" key="1">
    <source>
        <dbReference type="PROSITE" id="PS50041"/>
    </source>
</evidence>
<protein>
    <submittedName>
        <fullName evidence="3">C-type lectin domain-containing protein</fullName>
    </submittedName>
</protein>
<dbReference type="SUPFAM" id="SSF56436">
    <property type="entry name" value="C-type lectin-like"/>
    <property type="match status" value="1"/>
</dbReference>
<dbReference type="CDD" id="cd00037">
    <property type="entry name" value="CLECT"/>
    <property type="match status" value="1"/>
</dbReference>
<dbReference type="Pfam" id="PF00059">
    <property type="entry name" value="Lectin_C"/>
    <property type="match status" value="1"/>
</dbReference>